<evidence type="ECO:0000259" key="2">
    <source>
        <dbReference type="Pfam" id="PF02543"/>
    </source>
</evidence>
<comment type="similarity">
    <text evidence="1">Belongs to the NodU/CmcH family.</text>
</comment>
<dbReference type="PANTHER" id="PTHR34847:SF1">
    <property type="entry name" value="NODULATION PROTEIN U"/>
    <property type="match status" value="1"/>
</dbReference>
<dbReference type="Pfam" id="PF16861">
    <property type="entry name" value="Carbam_trans_C"/>
    <property type="match status" value="1"/>
</dbReference>
<dbReference type="PANTHER" id="PTHR34847">
    <property type="entry name" value="NODULATION PROTEIN U"/>
    <property type="match status" value="1"/>
</dbReference>
<dbReference type="InterPro" id="IPR038152">
    <property type="entry name" value="Carbam_trans_C_sf"/>
</dbReference>
<protein>
    <submittedName>
        <fullName evidence="4">Carbamoyltransferase C-terminal domain-containing protein</fullName>
    </submittedName>
</protein>
<dbReference type="CDD" id="cd24098">
    <property type="entry name" value="ASKHA_NBD_TobZ_N"/>
    <property type="match status" value="1"/>
</dbReference>
<accession>A0AAU7R2W4</accession>
<evidence type="ECO:0000256" key="1">
    <source>
        <dbReference type="ARBA" id="ARBA00006129"/>
    </source>
</evidence>
<dbReference type="InterPro" id="IPR051338">
    <property type="entry name" value="NodU/CmcH_Carbamoyltrnsfr"/>
</dbReference>
<dbReference type="AlphaFoldDB" id="A0AAU7R2W4"/>
<organism evidence="4">
    <name type="scientific">Micromonospora sp. HUAS YX12</name>
    <dbReference type="NCBI Taxonomy" id="3156396"/>
    <lineage>
        <taxon>Bacteria</taxon>
        <taxon>Bacillati</taxon>
        <taxon>Actinomycetota</taxon>
        <taxon>Actinomycetes</taxon>
        <taxon>Micromonosporales</taxon>
        <taxon>Micromonosporaceae</taxon>
        <taxon>Micromonospora</taxon>
    </lineage>
</organism>
<dbReference type="RefSeq" id="WP_349879219.1">
    <property type="nucleotide sequence ID" value="NZ_CP157974.1"/>
</dbReference>
<dbReference type="Pfam" id="PF02543">
    <property type="entry name" value="Carbam_trans_N"/>
    <property type="match status" value="2"/>
</dbReference>
<dbReference type="InterPro" id="IPR031730">
    <property type="entry name" value="Carbam_trans_C"/>
</dbReference>
<feature type="domain" description="Carbamoyltransferase" evidence="2">
    <location>
        <begin position="2"/>
        <end position="72"/>
    </location>
</feature>
<dbReference type="Gene3D" id="3.30.420.40">
    <property type="match status" value="2"/>
</dbReference>
<evidence type="ECO:0000313" key="4">
    <source>
        <dbReference type="EMBL" id="XBT82843.1"/>
    </source>
</evidence>
<name>A0AAU7R2W4_9ACTN</name>
<reference evidence="4" key="1">
    <citation type="submission" date="2024-06" db="EMBL/GenBank/DDBJ databases">
        <title>Micromonospora sp. strain HUAS YX12 genome sequences.</title>
        <authorList>
            <person name="Mo P."/>
        </authorList>
    </citation>
    <scope>NUCLEOTIDE SEQUENCE</scope>
    <source>
        <strain evidence="4">HUAS YX12</strain>
    </source>
</reference>
<evidence type="ECO:0000259" key="3">
    <source>
        <dbReference type="Pfam" id="PF16861"/>
    </source>
</evidence>
<dbReference type="EMBL" id="CP157974">
    <property type="protein sequence ID" value="XBT82843.1"/>
    <property type="molecule type" value="Genomic_DNA"/>
</dbReference>
<dbReference type="InterPro" id="IPR043129">
    <property type="entry name" value="ATPase_NBD"/>
</dbReference>
<feature type="domain" description="Carbamoyltransferase" evidence="2">
    <location>
        <begin position="85"/>
        <end position="321"/>
    </location>
</feature>
<dbReference type="SUPFAM" id="SSF53067">
    <property type="entry name" value="Actin-like ATPase domain"/>
    <property type="match status" value="1"/>
</dbReference>
<dbReference type="InterPro" id="IPR003696">
    <property type="entry name" value="Carbtransf_dom"/>
</dbReference>
<dbReference type="GO" id="GO:0003824">
    <property type="term" value="F:catalytic activity"/>
    <property type="evidence" value="ECO:0007669"/>
    <property type="project" value="InterPro"/>
</dbReference>
<proteinExistence type="inferred from homology"/>
<feature type="domain" description="Carbamoyltransferase C-terminal" evidence="3">
    <location>
        <begin position="376"/>
        <end position="545"/>
    </location>
</feature>
<sequence length="549" mass="59910">MRILGLGGSHHDFCACLVQDGRAISAIEEERLTRVKLAFGLGPRLQRCLAADYVLGEGGIRPDEVDLIIANDFINRVYTLRFGDRVHWIGHHLSHAASTFYTSPFEQAAVLVMDGRGSEVGTAQQRRGETITHYTGDAAGLHMVHAVNGRVAAAARRLDDEYEDSVGGMYEAVSKAIGFHTVGGMGAPGKTMGLAPYGSPRYVEDVAARYRLADGEFRQSTAERDALCSLIKAELARAGDGPGTDEIRADFAFAVQANTERIVLELVRWLHRRTGLRTLCLAGGVALNSVANFKILQDTPIEEIHIVPAAGDHGTALGAALHGHYGVAGNPWTPAPTPFSPYLGREYDDADVKGALAPHAERIRVERPDDVLHRTAQALARGEVVGWFQGRSEIGPRALGNRSILADPRNPDMKDRINAKVKHREPFRPFAPVVPLDRQADWFESAVPARYMLLVPQVRADRRQCIPAVTHVDGSARLQSVVADLNPRLYGLLGAFERLTGVPVLLNTSFNDNEEPIVETPADAVRCFLSTDLDMLVLGDTVITKDHNR</sequence>
<dbReference type="Gene3D" id="3.90.870.20">
    <property type="entry name" value="Carbamoyltransferase, C-terminal domain"/>
    <property type="match status" value="1"/>
</dbReference>
<gene>
    <name evidence="4" type="ORF">ABIH81_04945</name>
</gene>